<reference evidence="3" key="1">
    <citation type="submission" date="2023-07" db="EMBL/GenBank/DDBJ databases">
        <title>30 novel species of actinomycetes from the DSMZ collection.</title>
        <authorList>
            <person name="Nouioui I."/>
        </authorList>
    </citation>
    <scope>NUCLEOTIDE SEQUENCE [LARGE SCALE GENOMIC DNA]</scope>
    <source>
        <strain evidence="3">DSM 41770</strain>
    </source>
</reference>
<dbReference type="EMBL" id="JAVREX010000004">
    <property type="protein sequence ID" value="MDT0428046.1"/>
    <property type="molecule type" value="Genomic_DNA"/>
</dbReference>
<gene>
    <name evidence="2" type="ORF">RM649_10370</name>
</gene>
<evidence type="ECO:0000256" key="1">
    <source>
        <dbReference type="PROSITE-ProRule" id="PRU00339"/>
    </source>
</evidence>
<name>A0ABU2RHG4_9ACTN</name>
<sequence>MGQTFTGLLKAVRTRAASAGGTGQAPAAPALLRLCGDHLAALAAAGPIEDASTTRLVASLGTLTTACTPGAEGLFDAVLRAGRDALQAGGQDRARFALALAVEATGMRERSKGAWRLRGQALDALGRRDEAVRMYERHLTLQQDEAAAHEVTRRIETLRELGALLDGAAALVPDPEDAARLRALHDAPADRARTGFADVVRRRTAAGGVGLADPEVRRLTASYAAFRRLLDRDRMADPLPAGAGPVGAPGLRRLIQGRSVCVVAGAPRIAEEEGAPGSALARRIDGYDLVVRCDGPHGGAGPRTDLHAVTLRGDPPWAGPAWGRRAGVRLVFGDPLADWRRALRTRLVPGAQDHIGDASLRRPLTDPALLGEDGWGGRTTTAFTVLRLLHFLDAADRLDLVGFTPPGRLPPREQAWVTAHTAHEDATELRTELR</sequence>
<organism evidence="2 3">
    <name type="scientific">Streptomyces salyersiae</name>
    <dbReference type="NCBI Taxonomy" id="3075530"/>
    <lineage>
        <taxon>Bacteria</taxon>
        <taxon>Bacillati</taxon>
        <taxon>Actinomycetota</taxon>
        <taxon>Actinomycetes</taxon>
        <taxon>Kitasatosporales</taxon>
        <taxon>Streptomycetaceae</taxon>
        <taxon>Streptomyces</taxon>
    </lineage>
</organism>
<dbReference type="Gene3D" id="1.25.40.10">
    <property type="entry name" value="Tetratricopeptide repeat domain"/>
    <property type="match status" value="1"/>
</dbReference>
<evidence type="ECO:0000313" key="2">
    <source>
        <dbReference type="EMBL" id="MDT0428046.1"/>
    </source>
</evidence>
<dbReference type="SUPFAM" id="SSF48452">
    <property type="entry name" value="TPR-like"/>
    <property type="match status" value="1"/>
</dbReference>
<dbReference type="RefSeq" id="WP_311656141.1">
    <property type="nucleotide sequence ID" value="NZ_JAVREX010000004.1"/>
</dbReference>
<dbReference type="InterPro" id="IPR011990">
    <property type="entry name" value="TPR-like_helical_dom_sf"/>
</dbReference>
<keyword evidence="1" id="KW-0802">TPR repeat</keyword>
<comment type="caution">
    <text evidence="2">The sequence shown here is derived from an EMBL/GenBank/DDBJ whole genome shotgun (WGS) entry which is preliminary data.</text>
</comment>
<proteinExistence type="predicted"/>
<accession>A0ABU2RHG4</accession>
<evidence type="ECO:0008006" key="4">
    <source>
        <dbReference type="Google" id="ProtNLM"/>
    </source>
</evidence>
<dbReference type="PROSITE" id="PS50005">
    <property type="entry name" value="TPR"/>
    <property type="match status" value="1"/>
</dbReference>
<evidence type="ECO:0000313" key="3">
    <source>
        <dbReference type="Proteomes" id="UP001183777"/>
    </source>
</evidence>
<feature type="repeat" description="TPR" evidence="1">
    <location>
        <begin position="112"/>
        <end position="145"/>
    </location>
</feature>
<protein>
    <recommendedName>
        <fullName evidence="4">Tetratricopeptide repeat protein</fullName>
    </recommendedName>
</protein>
<keyword evidence="3" id="KW-1185">Reference proteome</keyword>
<dbReference type="Proteomes" id="UP001183777">
    <property type="component" value="Unassembled WGS sequence"/>
</dbReference>
<dbReference type="InterPro" id="IPR019734">
    <property type="entry name" value="TPR_rpt"/>
</dbReference>